<name>A0AAV2TBA5_CALDB</name>
<evidence type="ECO:0000313" key="7">
    <source>
        <dbReference type="EMBL" id="CAL5133349.1"/>
    </source>
</evidence>
<evidence type="ECO:0000256" key="5">
    <source>
        <dbReference type="SAM" id="MobiDB-lite"/>
    </source>
</evidence>
<keyword evidence="2 4" id="KW-0862">Zinc</keyword>
<feature type="compositionally biased region" description="Acidic residues" evidence="5">
    <location>
        <begin position="270"/>
        <end position="291"/>
    </location>
</feature>
<proteinExistence type="predicted"/>
<feature type="region of interest" description="Disordered" evidence="5">
    <location>
        <begin position="219"/>
        <end position="304"/>
    </location>
</feature>
<feature type="region of interest" description="Disordered" evidence="5">
    <location>
        <begin position="123"/>
        <end position="148"/>
    </location>
</feature>
<dbReference type="Pfam" id="PF00412">
    <property type="entry name" value="LIM"/>
    <property type="match status" value="1"/>
</dbReference>
<evidence type="ECO:0000313" key="8">
    <source>
        <dbReference type="Proteomes" id="UP001497525"/>
    </source>
</evidence>
<evidence type="ECO:0000259" key="6">
    <source>
        <dbReference type="PROSITE" id="PS50023"/>
    </source>
</evidence>
<dbReference type="SMART" id="SM00132">
    <property type="entry name" value="LIM"/>
    <property type="match status" value="1"/>
</dbReference>
<evidence type="ECO:0000256" key="2">
    <source>
        <dbReference type="ARBA" id="ARBA00022833"/>
    </source>
</evidence>
<dbReference type="PROSITE" id="PS00478">
    <property type="entry name" value="LIM_DOMAIN_1"/>
    <property type="match status" value="1"/>
</dbReference>
<dbReference type="PROSITE" id="PS50023">
    <property type="entry name" value="LIM_DOMAIN_2"/>
    <property type="match status" value="1"/>
</dbReference>
<dbReference type="Proteomes" id="UP001497525">
    <property type="component" value="Unassembled WGS sequence"/>
</dbReference>
<evidence type="ECO:0000256" key="1">
    <source>
        <dbReference type="ARBA" id="ARBA00022723"/>
    </source>
</evidence>
<feature type="compositionally biased region" description="Low complexity" evidence="5">
    <location>
        <begin position="219"/>
        <end position="231"/>
    </location>
</feature>
<protein>
    <recommendedName>
        <fullName evidence="6">LIM zinc-binding domain-containing protein</fullName>
    </recommendedName>
</protein>
<feature type="compositionally biased region" description="Polar residues" evidence="5">
    <location>
        <begin position="17"/>
        <end position="32"/>
    </location>
</feature>
<gene>
    <name evidence="7" type="ORF">CDAUBV1_LOCUS6602</name>
</gene>
<feature type="compositionally biased region" description="Basic and acidic residues" evidence="5">
    <location>
        <begin position="292"/>
        <end position="303"/>
    </location>
</feature>
<feature type="domain" description="LIM zinc-binding" evidence="6">
    <location>
        <begin position="491"/>
        <end position="551"/>
    </location>
</feature>
<evidence type="ECO:0000256" key="3">
    <source>
        <dbReference type="ARBA" id="ARBA00023038"/>
    </source>
</evidence>
<dbReference type="PANTHER" id="PTHR24206">
    <property type="entry name" value="OS06G0237300 PROTEIN"/>
    <property type="match status" value="1"/>
</dbReference>
<dbReference type="Gene3D" id="2.10.110.10">
    <property type="entry name" value="Cysteine Rich Protein"/>
    <property type="match status" value="1"/>
</dbReference>
<dbReference type="CDD" id="cd09358">
    <property type="entry name" value="LIM_Mical_like"/>
    <property type="match status" value="1"/>
</dbReference>
<dbReference type="EMBL" id="CAXLJL010000156">
    <property type="protein sequence ID" value="CAL5133349.1"/>
    <property type="molecule type" value="Genomic_DNA"/>
</dbReference>
<reference evidence="7" key="1">
    <citation type="submission" date="2024-06" db="EMBL/GenBank/DDBJ databases">
        <authorList>
            <person name="Liu X."/>
            <person name="Lenzi L."/>
            <person name="Haldenby T S."/>
            <person name="Uol C."/>
        </authorList>
    </citation>
    <scope>NUCLEOTIDE SEQUENCE</scope>
</reference>
<dbReference type="GO" id="GO:0046872">
    <property type="term" value="F:metal ion binding"/>
    <property type="evidence" value="ECO:0007669"/>
    <property type="project" value="UniProtKB-KW"/>
</dbReference>
<organism evidence="7 8">
    <name type="scientific">Calicophoron daubneyi</name>
    <name type="common">Rumen fluke</name>
    <name type="synonym">Paramphistomum daubneyi</name>
    <dbReference type="NCBI Taxonomy" id="300641"/>
    <lineage>
        <taxon>Eukaryota</taxon>
        <taxon>Metazoa</taxon>
        <taxon>Spiralia</taxon>
        <taxon>Lophotrochozoa</taxon>
        <taxon>Platyhelminthes</taxon>
        <taxon>Trematoda</taxon>
        <taxon>Digenea</taxon>
        <taxon>Plagiorchiida</taxon>
        <taxon>Pronocephalata</taxon>
        <taxon>Paramphistomoidea</taxon>
        <taxon>Paramphistomidae</taxon>
        <taxon>Calicophoron</taxon>
    </lineage>
</organism>
<evidence type="ECO:0000256" key="4">
    <source>
        <dbReference type="PROSITE-ProRule" id="PRU00125"/>
    </source>
</evidence>
<feature type="compositionally biased region" description="Basic residues" evidence="5">
    <location>
        <begin position="128"/>
        <end position="139"/>
    </location>
</feature>
<keyword evidence="3 4" id="KW-0440">LIM domain</keyword>
<dbReference type="InterPro" id="IPR001781">
    <property type="entry name" value="Znf_LIM"/>
</dbReference>
<sequence length="555" mass="62579">MNSQWLLQDEGQLYQRSYYPNDNLPPKQSSYRSYHKPGRARQNGPRQQIKSYREPDRSVSQRRRFYSTGSNGSRQRGCGGGERQIIVKQQPCGWYQVDHITRNLSLAPRVPMYEPVLTYSVSGDQATRKRRNRRNRRNASKWYGQDRFPSPSALNTTMGLLRELPCARLHYESFRRIFPSLPSRSMREKRFRIEAAKELPFAKYPDDQLLDILDISTRSTDPTTTATKQTTQSLGDSGKIDRSTNLSENKASRERDGDTQFTEAASESTASDDEENDEDELSGDEEDEIEPQEEKTNDIKDEEVASAPFMSIIREVASEEHPNQPNAPLNPVIQNQGLQKFASSIPEDIPPVTDAKHRELLHSTPEESTKIGKQDEDFLPFIDIEAEPIVKEVPLATYDDDILSRQSEEDSVKIGGTESINTTMNAPKSEQSAVETTPSAKVILNLHPGAEQKDVLSGQKPCSETEARVPPPQVTVNLFESASAGRTTGALLCGGCSRPAYPVERLEADGQVFHISCFRCHNCSTLLQRGAWNQHGAHYFCNPCHRRIALQTLRH</sequence>
<accession>A0AAV2TBA5</accession>
<dbReference type="AlphaFoldDB" id="A0AAV2TBA5"/>
<comment type="caution">
    <text evidence="7">The sequence shown here is derived from an EMBL/GenBank/DDBJ whole genome shotgun (WGS) entry which is preliminary data.</text>
</comment>
<feature type="region of interest" description="Disordered" evidence="5">
    <location>
        <begin position="17"/>
        <end position="81"/>
    </location>
</feature>
<keyword evidence="1 4" id="KW-0479">Metal-binding</keyword>